<keyword evidence="1" id="KW-0479">Metal-binding</keyword>
<sequence>MSKTTHRDTKGGKDALAMKVLTAARNGSSDAIMFVGRTLAKSKESITVEAVDALLCHFEESTPTFKPTEITFDLHRDPAYKKHIAALTGMSFLHCHEDAVWTEDLGLLMKTSWSDVFRWMEFLYASYSSKKPSALGNDDKELLPHLMMGSLLTFLAVQKEISPHFVTQTPGAIRMATQLWMREALVPVNSAQPKSLSSIKEGTLLIYLALGRDPTSQVLDEVVEGANTAGLGLSMPAAWQARFTSSFEAGGELGRDTGMLAEVLTRLTILEFPHPLQEDFLSHGTIPFIMDCLSATAARAFPDGRSLDPEIVDHILPAILPGFRFICCVFHVAFDVQWLLQAIDAGFLDLFVKCTPMFPVFDKQVKEVLLALFVESLMPSLIHLPVVLACADALKRLEDQNSTDSIQRSTPEVKRAWRLLVETVAKRLKISLASASQPFRRQFICDTCCKTDDASTFKLCAGCNKVAYCSKECQVKGWKERGHRLQCKALKKGEGVTGKELLKRSHTRAAVSSTQIDLFVRDVARAEAHERLEELRGMAGEHLPDVHIEDVGVIADYSEFPPVFEVFARLECIQAREARERGVVDESNDDLLPSSQEDCDDKILEAEEASVKFEVLIRRGTSKYGRNVEISKFWEGLGSVGLQLEHRSNELTVLEKMLNECNI</sequence>
<accession>A0A0H2RPF3</accession>
<dbReference type="SUPFAM" id="SSF144232">
    <property type="entry name" value="HIT/MYND zinc finger-like"/>
    <property type="match status" value="1"/>
</dbReference>
<dbReference type="Pfam" id="PF01753">
    <property type="entry name" value="zf-MYND"/>
    <property type="match status" value="1"/>
</dbReference>
<dbReference type="PROSITE" id="PS01360">
    <property type="entry name" value="ZF_MYND_1"/>
    <property type="match status" value="1"/>
</dbReference>
<dbReference type="OrthoDB" id="265717at2759"/>
<evidence type="ECO:0000313" key="6">
    <source>
        <dbReference type="EMBL" id="KLO13749.1"/>
    </source>
</evidence>
<dbReference type="Gene3D" id="6.10.140.2220">
    <property type="match status" value="1"/>
</dbReference>
<evidence type="ECO:0000256" key="2">
    <source>
        <dbReference type="ARBA" id="ARBA00022771"/>
    </source>
</evidence>
<dbReference type="InParanoid" id="A0A0H2RPF3"/>
<evidence type="ECO:0000256" key="1">
    <source>
        <dbReference type="ARBA" id="ARBA00022723"/>
    </source>
</evidence>
<dbReference type="InterPro" id="IPR002893">
    <property type="entry name" value="Znf_MYND"/>
</dbReference>
<keyword evidence="2 4" id="KW-0863">Zinc-finger</keyword>
<dbReference type="EMBL" id="KQ085954">
    <property type="protein sequence ID" value="KLO13749.1"/>
    <property type="molecule type" value="Genomic_DNA"/>
</dbReference>
<protein>
    <recommendedName>
        <fullName evidence="5">MYND-type domain-containing protein</fullName>
    </recommendedName>
</protein>
<keyword evidence="7" id="KW-1185">Reference proteome</keyword>
<dbReference type="GO" id="GO:0008270">
    <property type="term" value="F:zinc ion binding"/>
    <property type="evidence" value="ECO:0007669"/>
    <property type="project" value="UniProtKB-KW"/>
</dbReference>
<dbReference type="Proteomes" id="UP000053477">
    <property type="component" value="Unassembled WGS sequence"/>
</dbReference>
<reference evidence="6 7" key="1">
    <citation type="submission" date="2015-04" db="EMBL/GenBank/DDBJ databases">
        <title>Complete genome sequence of Schizopora paradoxa KUC8140, a cosmopolitan wood degrader in East Asia.</title>
        <authorList>
            <consortium name="DOE Joint Genome Institute"/>
            <person name="Min B."/>
            <person name="Park H."/>
            <person name="Jang Y."/>
            <person name="Kim J.-J."/>
            <person name="Kim K.H."/>
            <person name="Pangilinan J."/>
            <person name="Lipzen A."/>
            <person name="Riley R."/>
            <person name="Grigoriev I.V."/>
            <person name="Spatafora J.W."/>
            <person name="Choi I.-G."/>
        </authorList>
    </citation>
    <scope>NUCLEOTIDE SEQUENCE [LARGE SCALE GENOMIC DNA]</scope>
    <source>
        <strain evidence="6 7">KUC8140</strain>
    </source>
</reference>
<dbReference type="AlphaFoldDB" id="A0A0H2RPF3"/>
<evidence type="ECO:0000256" key="3">
    <source>
        <dbReference type="ARBA" id="ARBA00022833"/>
    </source>
</evidence>
<dbReference type="STRING" id="27342.A0A0H2RPF3"/>
<dbReference type="Gene3D" id="2.170.270.10">
    <property type="entry name" value="SET domain"/>
    <property type="match status" value="1"/>
</dbReference>
<keyword evidence="3" id="KW-0862">Zinc</keyword>
<name>A0A0H2RPF3_9AGAM</name>
<organism evidence="6 7">
    <name type="scientific">Schizopora paradoxa</name>
    <dbReference type="NCBI Taxonomy" id="27342"/>
    <lineage>
        <taxon>Eukaryota</taxon>
        <taxon>Fungi</taxon>
        <taxon>Dikarya</taxon>
        <taxon>Basidiomycota</taxon>
        <taxon>Agaricomycotina</taxon>
        <taxon>Agaricomycetes</taxon>
        <taxon>Hymenochaetales</taxon>
        <taxon>Schizoporaceae</taxon>
        <taxon>Schizopora</taxon>
    </lineage>
</organism>
<evidence type="ECO:0000256" key="4">
    <source>
        <dbReference type="PROSITE-ProRule" id="PRU00134"/>
    </source>
</evidence>
<gene>
    <name evidence="6" type="ORF">SCHPADRAFT_997073</name>
</gene>
<dbReference type="PROSITE" id="PS50865">
    <property type="entry name" value="ZF_MYND_2"/>
    <property type="match status" value="1"/>
</dbReference>
<feature type="domain" description="MYND-type" evidence="5">
    <location>
        <begin position="445"/>
        <end position="487"/>
    </location>
</feature>
<evidence type="ECO:0000313" key="7">
    <source>
        <dbReference type="Proteomes" id="UP000053477"/>
    </source>
</evidence>
<dbReference type="InterPro" id="IPR046341">
    <property type="entry name" value="SET_dom_sf"/>
</dbReference>
<evidence type="ECO:0000259" key="5">
    <source>
        <dbReference type="PROSITE" id="PS50865"/>
    </source>
</evidence>
<proteinExistence type="predicted"/>